<protein>
    <submittedName>
        <fullName evidence="1">Uncharacterized protein</fullName>
    </submittedName>
</protein>
<proteinExistence type="predicted"/>
<sequence>MEEATADLRNAIHLALNDGKPTTTGTDDYPNDVLIGCSEGKHISSLPGSLPYEHGGGDMSLSSRMSMKYSNNAVNKNNHVDDIRRLMEVASGVENAVSSYEMAAFNLTSEIVGVPPYVNVTEDAIDDANEENRTAASTIDLIIAAMTSVPRHLLQKRQRLEEKCRGDSGCEELLVSMEDICFNAACISSDVVVKYFLQSDNELFHSPGFEDRHVYELIDEVIAICEASASHVGWSIICPIVRVLNSVSESHQIDHAIFEREGGCLDDLDHHPPVGLFTDLTGKDTLRLVQMLLQQFILDNTTPFSNAQLREEVSSHVGLFAGYLLDHFANVVLAETGYPSFEDCQMSLFEAWANGADVNMTKRLNDNDTQNIPNLIAQFQIESIQSALHLLERAESVIGTALSEDEKTEGAGEDCIAGAVAAVQDMIRQGVVVVSITEAMDKLNLAQDHEAHVIFHPLIVTFARFNASLLREALLLFRKTEGCGGEGTSNLADNMLFRMCNSRVGLEFLSGDFETTEQDDVLSISLLRSLSSQCIAGKSKVLLDIVSDRANRASEGGAVVENEPFAKRQRISGDRLLSFPSGLNGTRTRTYEMVRGASRREMTDILLTCMAISQSNAKESVDEAIVQQTSCIASSLMSKGGESGDDNGCTVLDSLNPWHTLQIDFLRELTSKLEQSSRVDGGGGYSSSVPSCFDTKATFIHL</sequence>
<dbReference type="GeneID" id="7450691"/>
<name>B5YNI5_THAPS</name>
<organism evidence="1 2">
    <name type="scientific">Thalassiosira pseudonana</name>
    <name type="common">Marine diatom</name>
    <name type="synonym">Cyclotella nana</name>
    <dbReference type="NCBI Taxonomy" id="35128"/>
    <lineage>
        <taxon>Eukaryota</taxon>
        <taxon>Sar</taxon>
        <taxon>Stramenopiles</taxon>
        <taxon>Ochrophyta</taxon>
        <taxon>Bacillariophyta</taxon>
        <taxon>Coscinodiscophyceae</taxon>
        <taxon>Thalassiosirophycidae</taxon>
        <taxon>Thalassiosirales</taxon>
        <taxon>Thalassiosiraceae</taxon>
        <taxon>Thalassiosira</taxon>
    </lineage>
</organism>
<evidence type="ECO:0000313" key="2">
    <source>
        <dbReference type="Proteomes" id="UP000001449"/>
    </source>
</evidence>
<gene>
    <name evidence="1" type="ORF">THAPS_23554</name>
</gene>
<dbReference type="Proteomes" id="UP000001449">
    <property type="component" value="Chromosome 7"/>
</dbReference>
<reference evidence="1 2" key="2">
    <citation type="journal article" date="2008" name="Nature">
        <title>The Phaeodactylum genome reveals the evolutionary history of diatom genomes.</title>
        <authorList>
            <person name="Bowler C."/>
            <person name="Allen A.E."/>
            <person name="Badger J.H."/>
            <person name="Grimwood J."/>
            <person name="Jabbari K."/>
            <person name="Kuo A."/>
            <person name="Maheswari U."/>
            <person name="Martens C."/>
            <person name="Maumus F."/>
            <person name="Otillar R.P."/>
            <person name="Rayko E."/>
            <person name="Salamov A."/>
            <person name="Vandepoele K."/>
            <person name="Beszteri B."/>
            <person name="Gruber A."/>
            <person name="Heijde M."/>
            <person name="Katinka M."/>
            <person name="Mock T."/>
            <person name="Valentin K."/>
            <person name="Verret F."/>
            <person name="Berges J.A."/>
            <person name="Brownlee C."/>
            <person name="Cadoret J.P."/>
            <person name="Chiovitti A."/>
            <person name="Choi C.J."/>
            <person name="Coesel S."/>
            <person name="De Martino A."/>
            <person name="Detter J.C."/>
            <person name="Durkin C."/>
            <person name="Falciatore A."/>
            <person name="Fournet J."/>
            <person name="Haruta M."/>
            <person name="Huysman M.J."/>
            <person name="Jenkins B.D."/>
            <person name="Jiroutova K."/>
            <person name="Jorgensen R.E."/>
            <person name="Joubert Y."/>
            <person name="Kaplan A."/>
            <person name="Kroger N."/>
            <person name="Kroth P.G."/>
            <person name="La Roche J."/>
            <person name="Lindquist E."/>
            <person name="Lommer M."/>
            <person name="Martin-Jezequel V."/>
            <person name="Lopez P.J."/>
            <person name="Lucas S."/>
            <person name="Mangogna M."/>
            <person name="McGinnis K."/>
            <person name="Medlin L.K."/>
            <person name="Montsant A."/>
            <person name="Oudot-Le Secq M.P."/>
            <person name="Napoli C."/>
            <person name="Obornik M."/>
            <person name="Parker M.S."/>
            <person name="Petit J.L."/>
            <person name="Porcel B.M."/>
            <person name="Poulsen N."/>
            <person name="Robison M."/>
            <person name="Rychlewski L."/>
            <person name="Rynearson T.A."/>
            <person name="Schmutz J."/>
            <person name="Shapiro H."/>
            <person name="Siaut M."/>
            <person name="Stanley M."/>
            <person name="Sussman M.R."/>
            <person name="Taylor A.R."/>
            <person name="Vardi A."/>
            <person name="von Dassow P."/>
            <person name="Vyverman W."/>
            <person name="Willis A."/>
            <person name="Wyrwicz L.S."/>
            <person name="Rokhsar D.S."/>
            <person name="Weissenbach J."/>
            <person name="Armbrust E.V."/>
            <person name="Green B.R."/>
            <person name="Van de Peer Y."/>
            <person name="Grigoriev I.V."/>
        </authorList>
    </citation>
    <scope>NUCLEOTIDE SEQUENCE [LARGE SCALE GENOMIC DNA]</scope>
    <source>
        <strain evidence="1 2">CCMP1335</strain>
    </source>
</reference>
<dbReference type="eggNOG" id="ENOG502QYHT">
    <property type="taxonomic scope" value="Eukaryota"/>
</dbReference>
<dbReference type="EMBL" id="CP001160">
    <property type="protein sequence ID" value="ACI64995.1"/>
    <property type="molecule type" value="Genomic_DNA"/>
</dbReference>
<dbReference type="PaxDb" id="35128-Thaps23554"/>
<dbReference type="OMA" id="ANSICYI"/>
<accession>B5YNI5</accession>
<keyword evidence="2" id="KW-1185">Reference proteome</keyword>
<dbReference type="RefSeq" id="XP_002296278.1">
    <property type="nucleotide sequence ID" value="XM_002296242.1"/>
</dbReference>
<dbReference type="KEGG" id="tps:THAPS_23554"/>
<dbReference type="AlphaFoldDB" id="B5YNI5"/>
<evidence type="ECO:0000313" key="1">
    <source>
        <dbReference type="EMBL" id="ACI64995.1"/>
    </source>
</evidence>
<dbReference type="HOGENOM" id="CLU_393073_0_0_1"/>
<reference evidence="1 2" key="1">
    <citation type="journal article" date="2004" name="Science">
        <title>The genome of the diatom Thalassiosira pseudonana: ecology, evolution, and metabolism.</title>
        <authorList>
            <person name="Armbrust E.V."/>
            <person name="Berges J.A."/>
            <person name="Bowler C."/>
            <person name="Green B.R."/>
            <person name="Martinez D."/>
            <person name="Putnam N.H."/>
            <person name="Zhou S."/>
            <person name="Allen A.E."/>
            <person name="Apt K.E."/>
            <person name="Bechner M."/>
            <person name="Brzezinski M.A."/>
            <person name="Chaal B.K."/>
            <person name="Chiovitti A."/>
            <person name="Davis A.K."/>
            <person name="Demarest M.S."/>
            <person name="Detter J.C."/>
            <person name="Glavina T."/>
            <person name="Goodstein D."/>
            <person name="Hadi M.Z."/>
            <person name="Hellsten U."/>
            <person name="Hildebrand M."/>
            <person name="Jenkins B.D."/>
            <person name="Jurka J."/>
            <person name="Kapitonov V.V."/>
            <person name="Kroger N."/>
            <person name="Lau W.W."/>
            <person name="Lane T.W."/>
            <person name="Larimer F.W."/>
            <person name="Lippmeier J.C."/>
            <person name="Lucas S."/>
            <person name="Medina M."/>
            <person name="Montsant A."/>
            <person name="Obornik M."/>
            <person name="Parker M.S."/>
            <person name="Palenik B."/>
            <person name="Pazour G.J."/>
            <person name="Richardson P.M."/>
            <person name="Rynearson T.A."/>
            <person name="Saito M.A."/>
            <person name="Schwartz D.C."/>
            <person name="Thamatrakoln K."/>
            <person name="Valentin K."/>
            <person name="Vardi A."/>
            <person name="Wilkerson F.P."/>
            <person name="Rokhsar D.S."/>
        </authorList>
    </citation>
    <scope>NUCLEOTIDE SEQUENCE [LARGE SCALE GENOMIC DNA]</scope>
    <source>
        <strain evidence="1 2">CCMP1335</strain>
    </source>
</reference>
<dbReference type="InParanoid" id="B5YNI5"/>